<evidence type="ECO:0000313" key="7">
    <source>
        <dbReference type="Proteomes" id="UP000653493"/>
    </source>
</evidence>
<evidence type="ECO:0000313" key="6">
    <source>
        <dbReference type="EMBL" id="GGS37657.1"/>
    </source>
</evidence>
<dbReference type="AlphaFoldDB" id="A0A918LEB2"/>
<keyword evidence="1" id="KW-0805">Transcription regulation</keyword>
<evidence type="ECO:0000256" key="3">
    <source>
        <dbReference type="SAM" id="MobiDB-lite"/>
    </source>
</evidence>
<protein>
    <recommendedName>
        <fullName evidence="5">Putative zinc-finger domain-containing protein</fullName>
    </recommendedName>
</protein>
<feature type="compositionally biased region" description="Basic and acidic residues" evidence="3">
    <location>
        <begin position="162"/>
        <end position="171"/>
    </location>
</feature>
<evidence type="ECO:0000259" key="5">
    <source>
        <dbReference type="Pfam" id="PF13490"/>
    </source>
</evidence>
<dbReference type="EMBL" id="BMSL01000006">
    <property type="protein sequence ID" value="GGS37657.1"/>
    <property type="molecule type" value="Genomic_DNA"/>
</dbReference>
<organism evidence="6 7">
    <name type="scientific">Streptomyces griseoviridis</name>
    <dbReference type="NCBI Taxonomy" id="45398"/>
    <lineage>
        <taxon>Bacteria</taxon>
        <taxon>Bacillati</taxon>
        <taxon>Actinomycetota</taxon>
        <taxon>Actinomycetes</taxon>
        <taxon>Kitasatosporales</taxon>
        <taxon>Streptomycetaceae</taxon>
        <taxon>Streptomyces</taxon>
    </lineage>
</organism>
<feature type="transmembrane region" description="Helical" evidence="4">
    <location>
        <begin position="128"/>
        <end position="150"/>
    </location>
</feature>
<keyword evidence="2" id="KW-0804">Transcription</keyword>
<dbReference type="InterPro" id="IPR027383">
    <property type="entry name" value="Znf_put"/>
</dbReference>
<dbReference type="Pfam" id="PF13490">
    <property type="entry name" value="zf-HC2"/>
    <property type="match status" value="1"/>
</dbReference>
<dbReference type="Gene3D" id="1.10.10.1320">
    <property type="entry name" value="Anti-sigma factor, zinc-finger domain"/>
    <property type="match status" value="1"/>
</dbReference>
<keyword evidence="4" id="KW-0472">Membrane</keyword>
<keyword evidence="7" id="KW-1185">Reference proteome</keyword>
<gene>
    <name evidence="6" type="ORF">GCM10010238_28870</name>
</gene>
<dbReference type="InterPro" id="IPR041916">
    <property type="entry name" value="Anti_sigma_zinc_sf"/>
</dbReference>
<accession>A0A918LEB2</accession>
<evidence type="ECO:0000256" key="1">
    <source>
        <dbReference type="ARBA" id="ARBA00023015"/>
    </source>
</evidence>
<evidence type="ECO:0000256" key="2">
    <source>
        <dbReference type="ARBA" id="ARBA00023163"/>
    </source>
</evidence>
<evidence type="ECO:0000256" key="4">
    <source>
        <dbReference type="SAM" id="Phobius"/>
    </source>
</evidence>
<reference evidence="6" key="1">
    <citation type="journal article" date="2014" name="Int. J. Syst. Evol. Microbiol.">
        <title>Complete genome sequence of Corynebacterium casei LMG S-19264T (=DSM 44701T), isolated from a smear-ripened cheese.</title>
        <authorList>
            <consortium name="US DOE Joint Genome Institute (JGI-PGF)"/>
            <person name="Walter F."/>
            <person name="Albersmeier A."/>
            <person name="Kalinowski J."/>
            <person name="Ruckert C."/>
        </authorList>
    </citation>
    <scope>NUCLEOTIDE SEQUENCE</scope>
    <source>
        <strain evidence="6">JCM 4234</strain>
    </source>
</reference>
<comment type="caution">
    <text evidence="6">The sequence shown here is derived from an EMBL/GenBank/DDBJ whole genome shotgun (WGS) entry which is preliminary data.</text>
</comment>
<keyword evidence="4" id="KW-1133">Transmembrane helix</keyword>
<sequence length="287" mass="29644">MTSSTTDRAEHPDVTEISDLAEGLLTPSRSSEVRRHLDGCAPCADVCTTLEEIRGLLGSLPGPTRMPDDIAGRIDAALAAEARPEEPSDPTRVSRETTSPADRPGGRAAVSSTGPGRKRRPRNGRRRTAALGAVVAVAALGLGSVVVSSLGGGDSSPGDPGRSARADTYSEEKLNTEVAALLADDRPGRGAGSSPAQSFGAESGTGAQNHVFTQPAVPACIQRGIGRDDAVLATEEGVYQGREVVLVVLPDTTDADRVMVYLVEAACVTRPSLGAGDVLLKDSFPRP</sequence>
<feature type="region of interest" description="Disordered" evidence="3">
    <location>
        <begin position="149"/>
        <end position="171"/>
    </location>
</feature>
<feature type="region of interest" description="Disordered" evidence="3">
    <location>
        <begin position="185"/>
        <end position="207"/>
    </location>
</feature>
<feature type="region of interest" description="Disordered" evidence="3">
    <location>
        <begin position="80"/>
        <end position="127"/>
    </location>
</feature>
<name>A0A918LEB2_STRGD</name>
<dbReference type="Proteomes" id="UP000653493">
    <property type="component" value="Unassembled WGS sequence"/>
</dbReference>
<feature type="domain" description="Putative zinc-finger" evidence="5">
    <location>
        <begin position="17"/>
        <end position="44"/>
    </location>
</feature>
<feature type="compositionally biased region" description="Basic residues" evidence="3">
    <location>
        <begin position="116"/>
        <end position="127"/>
    </location>
</feature>
<keyword evidence="4" id="KW-0812">Transmembrane</keyword>
<proteinExistence type="predicted"/>
<feature type="region of interest" description="Disordered" evidence="3">
    <location>
        <begin position="1"/>
        <end position="23"/>
    </location>
</feature>
<reference evidence="6" key="2">
    <citation type="submission" date="2020-09" db="EMBL/GenBank/DDBJ databases">
        <authorList>
            <person name="Sun Q."/>
            <person name="Ohkuma M."/>
        </authorList>
    </citation>
    <scope>NUCLEOTIDE SEQUENCE</scope>
    <source>
        <strain evidence="6">JCM 4234</strain>
    </source>
</reference>